<evidence type="ECO:0000313" key="2">
    <source>
        <dbReference type="Proteomes" id="UP000607559"/>
    </source>
</evidence>
<proteinExistence type="predicted"/>
<dbReference type="AlphaFoldDB" id="A0A8J2U8L5"/>
<dbReference type="SUPFAM" id="SSF56925">
    <property type="entry name" value="OMPA-like"/>
    <property type="match status" value="1"/>
</dbReference>
<dbReference type="InterPro" id="IPR011250">
    <property type="entry name" value="OMP/PagP_B-barrel"/>
</dbReference>
<reference evidence="1" key="2">
    <citation type="submission" date="2020-09" db="EMBL/GenBank/DDBJ databases">
        <authorList>
            <person name="Sun Q."/>
            <person name="Zhou Y."/>
        </authorList>
    </citation>
    <scope>NUCLEOTIDE SEQUENCE</scope>
    <source>
        <strain evidence="1">CGMCC 1.15448</strain>
    </source>
</reference>
<dbReference type="RefSeq" id="WP_188928445.1">
    <property type="nucleotide sequence ID" value="NZ_BMJC01000001.1"/>
</dbReference>
<sequence>MRFILSVILTFSCCLSLFSQRPCKRRSPLFQFDTHARPRLFTEKLGSHPQFPFLQAEKGIVTRALFIRAVKDPDSRKQYKTEFTVFNRLLQDIGFAGGYKDLRAANVQNLFINPGTIGNLGFFNKESNYSYVTLNPAEEGEDGIAAWKITGPGGCYFYILHTCGNAFFVDEAASGSIGCCREVTIKARPDTSGTGIVHERPLHLGIRFYQGMLVAVKKKKGYDTVFSLLRSIDTVIRIKDTRYGGGRVTTAPFTRQWLLCRDTVLALRIPLTIDSAGAADTLSYTYSDTVWLRSAGNDKDECHKKWEIALDGGGSFNSIPRFDNTAKHSRTNGAQPTARLTVSHIFNHWFQAGISASWFTLSYQDDIPYPGSTPNTYNTVYPGKPIIPLEVFAKATIGGPIGWQSDIALSAGYSFVSGDKILSGGATLGVKPGTKNGPTAGFKMGVAYFFNCRWGLGLSFEGRYFDNKAAAMTYHLFALPVTLGIRYRF</sequence>
<gene>
    <name evidence="1" type="ORF">GCM10011511_06170</name>
</gene>
<accession>A0A8J2U8L5</accession>
<comment type="caution">
    <text evidence="1">The sequence shown here is derived from an EMBL/GenBank/DDBJ whole genome shotgun (WGS) entry which is preliminary data.</text>
</comment>
<keyword evidence="2" id="KW-1185">Reference proteome</keyword>
<reference evidence="1" key="1">
    <citation type="journal article" date="2014" name="Int. J. Syst. Evol. Microbiol.">
        <title>Complete genome sequence of Corynebacterium casei LMG S-19264T (=DSM 44701T), isolated from a smear-ripened cheese.</title>
        <authorList>
            <consortium name="US DOE Joint Genome Institute (JGI-PGF)"/>
            <person name="Walter F."/>
            <person name="Albersmeier A."/>
            <person name="Kalinowski J."/>
            <person name="Ruckert C."/>
        </authorList>
    </citation>
    <scope>NUCLEOTIDE SEQUENCE</scope>
    <source>
        <strain evidence="1">CGMCC 1.15448</strain>
    </source>
</reference>
<name>A0A8J2U8L5_9BACT</name>
<protein>
    <submittedName>
        <fullName evidence="1">Uncharacterized protein</fullName>
    </submittedName>
</protein>
<organism evidence="1 2">
    <name type="scientific">Puia dinghuensis</name>
    <dbReference type="NCBI Taxonomy" id="1792502"/>
    <lineage>
        <taxon>Bacteria</taxon>
        <taxon>Pseudomonadati</taxon>
        <taxon>Bacteroidota</taxon>
        <taxon>Chitinophagia</taxon>
        <taxon>Chitinophagales</taxon>
        <taxon>Chitinophagaceae</taxon>
        <taxon>Puia</taxon>
    </lineage>
</organism>
<dbReference type="Proteomes" id="UP000607559">
    <property type="component" value="Unassembled WGS sequence"/>
</dbReference>
<evidence type="ECO:0000313" key="1">
    <source>
        <dbReference type="EMBL" id="GGA85879.1"/>
    </source>
</evidence>
<dbReference type="EMBL" id="BMJC01000001">
    <property type="protein sequence ID" value="GGA85879.1"/>
    <property type="molecule type" value="Genomic_DNA"/>
</dbReference>